<comment type="caution">
    <text evidence="7">The sequence shown here is derived from an EMBL/GenBank/DDBJ whole genome shotgun (WGS) entry which is preliminary data.</text>
</comment>
<dbReference type="GO" id="GO:0005545">
    <property type="term" value="F:1-phosphatidylinositol binding"/>
    <property type="evidence" value="ECO:0007669"/>
    <property type="project" value="InterPro"/>
</dbReference>
<dbReference type="OrthoDB" id="1723360at2759"/>
<evidence type="ECO:0000313" key="7">
    <source>
        <dbReference type="EMBL" id="MBA0815311.1"/>
    </source>
</evidence>
<feature type="compositionally biased region" description="Basic and acidic residues" evidence="5">
    <location>
        <begin position="321"/>
        <end position="332"/>
    </location>
</feature>
<dbReference type="InterPro" id="IPR045192">
    <property type="entry name" value="AP180-like"/>
</dbReference>
<keyword evidence="8" id="KW-1185">Reference proteome</keyword>
<evidence type="ECO:0000256" key="3">
    <source>
        <dbReference type="ARBA" id="ARBA00023034"/>
    </source>
</evidence>
<dbReference type="GO" id="GO:0032050">
    <property type="term" value="F:clathrin heavy chain binding"/>
    <property type="evidence" value="ECO:0007669"/>
    <property type="project" value="TreeGrafter"/>
</dbReference>
<comment type="subcellular location">
    <subcellularLocation>
        <location evidence="1">Cytoplasmic vesicle</location>
        <location evidence="1">Clathrin-coated vesicle</location>
    </subcellularLocation>
    <subcellularLocation>
        <location evidence="2">Golgi apparatus</location>
    </subcellularLocation>
</comment>
<sequence length="394" mass="45062">MTKSFQQAFNALKEHTCLSYAKIATMGGLCNVDHIIVKATAPNSSPLSDKYVHQLLRLFAISPPCCRAFSLGFARRFGKTRSWRVALKCLLLLHRLLRSSPEDSLFRTELLINRSNGSISLYPCNFRDVSSSDPESFTAFIRSYARLLDEISNEDNHRRRPGPPDNSPEEIGRVLEVLEQIQSLIDRVIECKPTGVTARNFLIQTAMKHIIRDSFVCYTVFKNDIVFLLENMFQMPTYQCCISAFSVYKKAALQADQLYEFYQWCKLMGVCGCYEYPFVDRIPLLQIQALESFINGMWEIKDDDGDHQSPSSSPLSSTAEKVGDEGEEERQPLIKLNDDDDDDDDDDSWEDILEASVINFSSHGSEEKEEWRIQVYNPFDGKYVSNDPNYPWGL</sequence>
<dbReference type="InterPro" id="IPR008942">
    <property type="entry name" value="ENTH_VHS"/>
</dbReference>
<name>A0A7J9HZL2_9ROSI</name>
<dbReference type="Pfam" id="PF07651">
    <property type="entry name" value="ANTH"/>
    <property type="match status" value="1"/>
</dbReference>
<dbReference type="GO" id="GO:0006900">
    <property type="term" value="P:vesicle budding from membrane"/>
    <property type="evidence" value="ECO:0007669"/>
    <property type="project" value="TreeGrafter"/>
</dbReference>
<feature type="compositionally biased region" description="Acidic residues" evidence="5">
    <location>
        <begin position="338"/>
        <end position="348"/>
    </location>
</feature>
<dbReference type="PANTHER" id="PTHR22951:SF22">
    <property type="entry name" value="ENTH DOMAIN-CONTAINING PROTEIN"/>
    <property type="match status" value="1"/>
</dbReference>
<dbReference type="GO" id="GO:0005546">
    <property type="term" value="F:phosphatidylinositol-4,5-bisphosphate binding"/>
    <property type="evidence" value="ECO:0007669"/>
    <property type="project" value="TreeGrafter"/>
</dbReference>
<proteinExistence type="predicted"/>
<gene>
    <name evidence="7" type="ORF">Gohar_021071</name>
</gene>
<dbReference type="AlphaFoldDB" id="A0A7J9HZL2"/>
<dbReference type="InterPro" id="IPR011417">
    <property type="entry name" value="ANTH_dom"/>
</dbReference>
<dbReference type="FunFam" id="1.20.58.150:FF:000005">
    <property type="entry name" value="putative clathrin assembly protein At2g25430"/>
    <property type="match status" value="1"/>
</dbReference>
<dbReference type="SUPFAM" id="SSF48464">
    <property type="entry name" value="ENTH/VHS domain"/>
    <property type="match status" value="1"/>
</dbReference>
<dbReference type="InterPro" id="IPR014712">
    <property type="entry name" value="ANTH_dom_sf"/>
</dbReference>
<dbReference type="SUPFAM" id="SSF89009">
    <property type="entry name" value="GAT-like domain"/>
    <property type="match status" value="1"/>
</dbReference>
<keyword evidence="4" id="KW-0968">Cytoplasmic vesicle</keyword>
<dbReference type="EMBL" id="JABFAD010000012">
    <property type="protein sequence ID" value="MBA0815311.1"/>
    <property type="molecule type" value="Genomic_DNA"/>
</dbReference>
<feature type="domain" description="ENTH" evidence="6">
    <location>
        <begin position="24"/>
        <end position="162"/>
    </location>
</feature>
<evidence type="ECO:0000256" key="5">
    <source>
        <dbReference type="SAM" id="MobiDB-lite"/>
    </source>
</evidence>
<dbReference type="Gene3D" id="1.20.58.150">
    <property type="entry name" value="ANTH domain"/>
    <property type="match status" value="1"/>
</dbReference>
<accession>A0A7J9HZL2</accession>
<dbReference type="GO" id="GO:0005794">
    <property type="term" value="C:Golgi apparatus"/>
    <property type="evidence" value="ECO:0007669"/>
    <property type="project" value="UniProtKB-SubCell"/>
</dbReference>
<organism evidence="7 8">
    <name type="scientific">Gossypium harknessii</name>
    <dbReference type="NCBI Taxonomy" id="34285"/>
    <lineage>
        <taxon>Eukaryota</taxon>
        <taxon>Viridiplantae</taxon>
        <taxon>Streptophyta</taxon>
        <taxon>Embryophyta</taxon>
        <taxon>Tracheophyta</taxon>
        <taxon>Spermatophyta</taxon>
        <taxon>Magnoliopsida</taxon>
        <taxon>eudicotyledons</taxon>
        <taxon>Gunneridae</taxon>
        <taxon>Pentapetalae</taxon>
        <taxon>rosids</taxon>
        <taxon>malvids</taxon>
        <taxon>Malvales</taxon>
        <taxon>Malvaceae</taxon>
        <taxon>Malvoideae</taxon>
        <taxon>Gossypium</taxon>
    </lineage>
</organism>
<evidence type="ECO:0000256" key="2">
    <source>
        <dbReference type="ARBA" id="ARBA00004555"/>
    </source>
</evidence>
<evidence type="ECO:0000259" key="6">
    <source>
        <dbReference type="PROSITE" id="PS50942"/>
    </source>
</evidence>
<feature type="region of interest" description="Disordered" evidence="5">
    <location>
        <begin position="303"/>
        <end position="348"/>
    </location>
</feature>
<dbReference type="PANTHER" id="PTHR22951">
    <property type="entry name" value="CLATHRIN ASSEMBLY PROTEIN"/>
    <property type="match status" value="1"/>
</dbReference>
<dbReference type="GO" id="GO:0030136">
    <property type="term" value="C:clathrin-coated vesicle"/>
    <property type="evidence" value="ECO:0007669"/>
    <property type="project" value="UniProtKB-SubCell"/>
</dbReference>
<dbReference type="PROSITE" id="PS50942">
    <property type="entry name" value="ENTH"/>
    <property type="match status" value="1"/>
</dbReference>
<dbReference type="SMART" id="SM00273">
    <property type="entry name" value="ENTH"/>
    <property type="match status" value="1"/>
</dbReference>
<reference evidence="7 8" key="1">
    <citation type="journal article" date="2019" name="Genome Biol. Evol.">
        <title>Insights into the evolution of the New World diploid cottons (Gossypium, subgenus Houzingenia) based on genome sequencing.</title>
        <authorList>
            <person name="Grover C.E."/>
            <person name="Arick M.A. 2nd"/>
            <person name="Thrash A."/>
            <person name="Conover J.L."/>
            <person name="Sanders W.S."/>
            <person name="Peterson D.G."/>
            <person name="Frelichowski J.E."/>
            <person name="Scheffler J.A."/>
            <person name="Scheffler B.E."/>
            <person name="Wendel J.F."/>
        </authorList>
    </citation>
    <scope>NUCLEOTIDE SEQUENCE [LARGE SCALE GENOMIC DNA]</scope>
    <source>
        <strain evidence="7">0</strain>
        <tissue evidence="7">Leaf</tissue>
    </source>
</reference>
<keyword evidence="3" id="KW-0333">Golgi apparatus</keyword>
<dbReference type="GO" id="GO:0072583">
    <property type="term" value="P:clathrin-dependent endocytosis"/>
    <property type="evidence" value="ECO:0007669"/>
    <property type="project" value="InterPro"/>
</dbReference>
<dbReference type="GO" id="GO:0005905">
    <property type="term" value="C:clathrin-coated pit"/>
    <property type="evidence" value="ECO:0007669"/>
    <property type="project" value="TreeGrafter"/>
</dbReference>
<protein>
    <recommendedName>
        <fullName evidence="6">ENTH domain-containing protein</fullName>
    </recommendedName>
</protein>
<evidence type="ECO:0000256" key="1">
    <source>
        <dbReference type="ARBA" id="ARBA00004132"/>
    </source>
</evidence>
<evidence type="ECO:0000256" key="4">
    <source>
        <dbReference type="ARBA" id="ARBA00023329"/>
    </source>
</evidence>
<dbReference type="GO" id="GO:0000149">
    <property type="term" value="F:SNARE binding"/>
    <property type="evidence" value="ECO:0007669"/>
    <property type="project" value="TreeGrafter"/>
</dbReference>
<dbReference type="Proteomes" id="UP000593560">
    <property type="component" value="Unassembled WGS sequence"/>
</dbReference>
<dbReference type="InterPro" id="IPR013809">
    <property type="entry name" value="ENTH"/>
</dbReference>
<dbReference type="GO" id="GO:0048268">
    <property type="term" value="P:clathrin coat assembly"/>
    <property type="evidence" value="ECO:0007669"/>
    <property type="project" value="InterPro"/>
</dbReference>
<evidence type="ECO:0000313" key="8">
    <source>
        <dbReference type="Proteomes" id="UP000593560"/>
    </source>
</evidence>
<dbReference type="Gene3D" id="1.25.40.90">
    <property type="match status" value="1"/>
</dbReference>